<comment type="caution">
    <text evidence="1">The sequence shown here is derived from an EMBL/GenBank/DDBJ whole genome shotgun (WGS) entry which is preliminary data.</text>
</comment>
<dbReference type="RefSeq" id="WP_159750539.1">
    <property type="nucleotide sequence ID" value="NZ_WUQX01000001.1"/>
</dbReference>
<accession>A0A7X3SIA8</accession>
<dbReference type="AlphaFoldDB" id="A0A7X3SIA8"/>
<keyword evidence="2" id="KW-1185">Reference proteome</keyword>
<dbReference type="EMBL" id="WUQX01000001">
    <property type="protein sequence ID" value="MXP75237.1"/>
    <property type="molecule type" value="Genomic_DNA"/>
</dbReference>
<sequence length="314" mass="36167">MIETNLSQTVNATNDSGSAYDTNVKYLLSDKQILSWILKYTVEEFREMDIEDIIGCVGDDIEIGTRPTDAGLSNLGRVKGTETEDSVPGEGIIYYDIRFTAYIKEAEMKILVNIEAQKSSCYSKLGYHLENRIIFYLARMISAQKQTEFFHSDFDNLKKVRSIWICMDNDETEDTIEEIGLDRKMVFGNKKNSYHMDLMKGIIVNIRNEEKCISGEGIKKSQNVLISMLEELLSEKDAVEKKRILADEYGMRMTTELEGRIQIMCNLSENIRERERIDAIKRMIRVNITKEQILSMGYTETEYKKAESLLCVNV</sequence>
<organism evidence="1 2">
    <name type="scientific">Sporofaciens musculi</name>
    <dbReference type="NCBI Taxonomy" id="2681861"/>
    <lineage>
        <taxon>Bacteria</taxon>
        <taxon>Bacillati</taxon>
        <taxon>Bacillota</taxon>
        <taxon>Clostridia</taxon>
        <taxon>Lachnospirales</taxon>
        <taxon>Lachnospiraceae</taxon>
        <taxon>Sporofaciens</taxon>
    </lineage>
</organism>
<dbReference type="Proteomes" id="UP000460412">
    <property type="component" value="Unassembled WGS sequence"/>
</dbReference>
<reference evidence="1 2" key="1">
    <citation type="submission" date="2019-12" db="EMBL/GenBank/DDBJ databases">
        <title>Sporaefaciens musculi gen. nov., sp. nov., a novel bacterium isolated from the caecum of an obese mouse.</title>
        <authorList>
            <person name="Rasmussen T.S."/>
            <person name="Streidl T."/>
            <person name="Hitch T.C.A."/>
            <person name="Wortmann E."/>
            <person name="Deptula P."/>
            <person name="Hansen M."/>
            <person name="Nielsen D.S."/>
            <person name="Clavel T."/>
            <person name="Vogensen F.K."/>
        </authorList>
    </citation>
    <scope>NUCLEOTIDE SEQUENCE [LARGE SCALE GENOMIC DNA]</scope>
    <source>
        <strain evidence="1 2">WCA-9-b2</strain>
    </source>
</reference>
<evidence type="ECO:0000313" key="1">
    <source>
        <dbReference type="EMBL" id="MXP75237.1"/>
    </source>
</evidence>
<gene>
    <name evidence="1" type="ORF">GN277_07530</name>
</gene>
<evidence type="ECO:0008006" key="3">
    <source>
        <dbReference type="Google" id="ProtNLM"/>
    </source>
</evidence>
<proteinExistence type="predicted"/>
<evidence type="ECO:0000313" key="2">
    <source>
        <dbReference type="Proteomes" id="UP000460412"/>
    </source>
</evidence>
<name>A0A7X3SIA8_9FIRM</name>
<protein>
    <recommendedName>
        <fullName evidence="3">PD-(D/E)XK nuclease family transposase</fullName>
    </recommendedName>
</protein>